<dbReference type="AlphaFoldDB" id="A0A8D8BM95"/>
<organism evidence="1">
    <name type="scientific">Culex pipiens</name>
    <name type="common">House mosquito</name>
    <dbReference type="NCBI Taxonomy" id="7175"/>
    <lineage>
        <taxon>Eukaryota</taxon>
        <taxon>Metazoa</taxon>
        <taxon>Ecdysozoa</taxon>
        <taxon>Arthropoda</taxon>
        <taxon>Hexapoda</taxon>
        <taxon>Insecta</taxon>
        <taxon>Pterygota</taxon>
        <taxon>Neoptera</taxon>
        <taxon>Endopterygota</taxon>
        <taxon>Diptera</taxon>
        <taxon>Nematocera</taxon>
        <taxon>Culicoidea</taxon>
        <taxon>Culicidae</taxon>
        <taxon>Culicinae</taxon>
        <taxon>Culicini</taxon>
        <taxon>Culex</taxon>
        <taxon>Culex</taxon>
    </lineage>
</organism>
<accession>A0A8D8BM95</accession>
<name>A0A8D8BM95_CULPI</name>
<reference evidence="1" key="1">
    <citation type="submission" date="2021-05" db="EMBL/GenBank/DDBJ databases">
        <authorList>
            <person name="Alioto T."/>
            <person name="Alioto T."/>
            <person name="Gomez Garrido J."/>
        </authorList>
    </citation>
    <scope>NUCLEOTIDE SEQUENCE</scope>
</reference>
<proteinExistence type="predicted"/>
<protein>
    <submittedName>
        <fullName evidence="1">(northern house mosquito) hypothetical protein</fullName>
    </submittedName>
</protein>
<dbReference type="EMBL" id="HBUE01077922">
    <property type="protein sequence ID" value="CAG6476092.1"/>
    <property type="molecule type" value="Transcribed_RNA"/>
</dbReference>
<sequence length="117" mass="13307">MARSAAGLDSATVCRAVAKSWLSMVSGSSGSPRVELRNRIGMRYESHDWRAISARQLAARSWPPWASSGPLNHLFTSKPLPFVCITCRSETCSSKPRLWHFWFKPLYTSRRTDFSDW</sequence>
<evidence type="ECO:0000313" key="1">
    <source>
        <dbReference type="EMBL" id="CAG6476092.1"/>
    </source>
</evidence>